<evidence type="ECO:0000313" key="5">
    <source>
        <dbReference type="Proteomes" id="UP000011115"/>
    </source>
</evidence>
<protein>
    <recommendedName>
        <fullName evidence="3">Aminotransferase-like plant mobile domain-containing protein</fullName>
    </recommendedName>
</protein>
<dbReference type="AlphaFoldDB" id="M1BUG3"/>
<dbReference type="InParanoid" id="M1BUG3"/>
<dbReference type="HOGENOM" id="CLU_465727_0_0_1"/>
<dbReference type="eggNOG" id="ENOG502SB7U">
    <property type="taxonomic scope" value="Eukaryota"/>
</dbReference>
<feature type="domain" description="Aminotransferase-like plant mobile" evidence="3">
    <location>
        <begin position="116"/>
        <end position="352"/>
    </location>
</feature>
<keyword evidence="5" id="KW-1185">Reference proteome</keyword>
<proteinExistence type="predicted"/>
<feature type="compositionally biased region" description="Polar residues" evidence="2">
    <location>
        <begin position="234"/>
        <end position="245"/>
    </location>
</feature>
<name>M1BUG3_SOLTU</name>
<evidence type="ECO:0000313" key="4">
    <source>
        <dbReference type="EnsemblPlants" id="PGSC0003DMT400053135"/>
    </source>
</evidence>
<dbReference type="Pfam" id="PF10536">
    <property type="entry name" value="PMD"/>
    <property type="match status" value="1"/>
</dbReference>
<feature type="compositionally biased region" description="Basic and acidic residues" evidence="2">
    <location>
        <begin position="221"/>
        <end position="233"/>
    </location>
</feature>
<sequence>MTIFRQYISPSTRLRHLIVETEEGGEQTQFFTHAPLVGQYANPWSSLKNPFHMANWTSVHTHTSSDLLKLWSLQVPDHHHANIATPLPSLGRRIIQGEIRWGNPMEVKGEYHHIPDILQAFCEVWCPKTNTLLTSVGELSISLWDLHILGGLPIWGALYEEIVPEVKELVGSDEKRIKYTPRTCEYLFAAFHHLRGANQEVSFSKWISFWCKKPQRYEAAPPREEKKSARPESTHNPSGGLPNTTRWSRIEERIFSGLGVKVDKRDETYLGAFLSCWLCAFVLPNKEGEFIRPGTFKMASLMESGKKISLAVPVLAIIYNGLNKISSLSQLNQIKVCFLIHYVYGWLAHYLKTHYAFSNGSFLATMVVYSGEGGARYFDSNDVRKCIHGGENVAWTSTMLDKTHPYFYVDNNHGKLSRSDVDSASSLRDEIQVIIKEMDCKDVDISPLKKLLNSFFDFAASYDQARSTLHDMDVENARKELFVAAGERLTNSMFEEQDKVEDVSSLRHSLNNMKKEIRALCKRAQDLQAHLAAAEDEVEGVKQATLLATQEFDSCYDVDLTNDLGQKREHLEAMRQELINSKLYLD</sequence>
<dbReference type="Proteomes" id="UP000011115">
    <property type="component" value="Unassembled WGS sequence"/>
</dbReference>
<dbReference type="EnsemblPlants" id="PGSC0003DMT400053135">
    <property type="protein sequence ID" value="PGSC0003DMT400053135"/>
    <property type="gene ID" value="PGSC0003DMG400020615"/>
</dbReference>
<evidence type="ECO:0000259" key="3">
    <source>
        <dbReference type="Pfam" id="PF10536"/>
    </source>
</evidence>
<evidence type="ECO:0000256" key="1">
    <source>
        <dbReference type="SAM" id="Coils"/>
    </source>
</evidence>
<dbReference type="PANTHER" id="PTHR36607:SF23">
    <property type="entry name" value="AMINOTRANSFERASE-LIKE PLANT MOBILE DOMAIN-CONTAINING PROTEIN"/>
    <property type="match status" value="1"/>
</dbReference>
<evidence type="ECO:0000256" key="2">
    <source>
        <dbReference type="SAM" id="MobiDB-lite"/>
    </source>
</evidence>
<dbReference type="Gramene" id="PGSC0003DMT400053135">
    <property type="protein sequence ID" value="PGSC0003DMT400053135"/>
    <property type="gene ID" value="PGSC0003DMG400020615"/>
</dbReference>
<feature type="region of interest" description="Disordered" evidence="2">
    <location>
        <begin position="221"/>
        <end position="245"/>
    </location>
</feature>
<keyword evidence="1" id="KW-0175">Coiled coil</keyword>
<reference evidence="4" key="2">
    <citation type="submission" date="2015-06" db="UniProtKB">
        <authorList>
            <consortium name="EnsemblPlants"/>
        </authorList>
    </citation>
    <scope>IDENTIFICATION</scope>
    <source>
        <strain evidence="4">DM1-3 516 R44</strain>
    </source>
</reference>
<dbReference type="PANTHER" id="PTHR36607">
    <property type="entry name" value="1,2-DIHYDROXY-3-KETO-5-METHYLTHIOPENTENE DIOXYGENASE 4"/>
    <property type="match status" value="1"/>
</dbReference>
<organism evidence="4 5">
    <name type="scientific">Solanum tuberosum</name>
    <name type="common">Potato</name>
    <dbReference type="NCBI Taxonomy" id="4113"/>
    <lineage>
        <taxon>Eukaryota</taxon>
        <taxon>Viridiplantae</taxon>
        <taxon>Streptophyta</taxon>
        <taxon>Embryophyta</taxon>
        <taxon>Tracheophyta</taxon>
        <taxon>Spermatophyta</taxon>
        <taxon>Magnoliopsida</taxon>
        <taxon>eudicotyledons</taxon>
        <taxon>Gunneridae</taxon>
        <taxon>Pentapetalae</taxon>
        <taxon>asterids</taxon>
        <taxon>lamiids</taxon>
        <taxon>Solanales</taxon>
        <taxon>Solanaceae</taxon>
        <taxon>Solanoideae</taxon>
        <taxon>Solaneae</taxon>
        <taxon>Solanum</taxon>
    </lineage>
</organism>
<accession>M1BUG3</accession>
<dbReference type="PaxDb" id="4113-PGSC0003DMT400053135"/>
<dbReference type="InterPro" id="IPR019557">
    <property type="entry name" value="AminoTfrase-like_pln_mobile"/>
</dbReference>
<reference evidence="5" key="1">
    <citation type="journal article" date="2011" name="Nature">
        <title>Genome sequence and analysis of the tuber crop potato.</title>
        <authorList>
            <consortium name="The Potato Genome Sequencing Consortium"/>
        </authorList>
    </citation>
    <scope>NUCLEOTIDE SEQUENCE [LARGE SCALE GENOMIC DNA]</scope>
    <source>
        <strain evidence="5">cv. DM1-3 516 R44</strain>
    </source>
</reference>
<feature type="coiled-coil region" evidence="1">
    <location>
        <begin position="503"/>
        <end position="544"/>
    </location>
</feature>